<sequence>MQPEHANIAGNVHGGEIMKMMDNASGIAAMRHCRSSVVTARVDSLEFHLPIHIGNYVKCICQVTFVGISSIEVLATVMVEDLRFDEPPKVALTGYFTFVALDKNGKPVAVPPLKLVNEEEEKLFEEGKQRYLARKSTRENVGEDYCPPEDNKII</sequence>
<keyword evidence="6" id="KW-1185">Reference proteome</keyword>
<dbReference type="InterPro" id="IPR029069">
    <property type="entry name" value="HotDog_dom_sf"/>
</dbReference>
<dbReference type="GO" id="GO:0006637">
    <property type="term" value="P:acyl-CoA metabolic process"/>
    <property type="evidence" value="ECO:0007669"/>
    <property type="project" value="TreeGrafter"/>
</dbReference>
<comment type="caution">
    <text evidence="5">The sequence shown here is derived from an EMBL/GenBank/DDBJ whole genome shotgun (WGS) entry which is preliminary data.</text>
</comment>
<evidence type="ECO:0000256" key="3">
    <source>
        <dbReference type="PROSITE-ProRule" id="PRU01106"/>
    </source>
</evidence>
<accession>A0A562JK95</accession>
<dbReference type="EMBL" id="VLKH01000001">
    <property type="protein sequence ID" value="TWH83560.1"/>
    <property type="molecule type" value="Genomic_DNA"/>
</dbReference>
<dbReference type="AlphaFoldDB" id="A0A562JK95"/>
<feature type="domain" description="HotDog ACOT-type" evidence="4">
    <location>
        <begin position="1"/>
        <end position="104"/>
    </location>
</feature>
<dbReference type="InterPro" id="IPR040170">
    <property type="entry name" value="Cytosol_ACT"/>
</dbReference>
<dbReference type="Pfam" id="PF03061">
    <property type="entry name" value="4HBT"/>
    <property type="match status" value="1"/>
</dbReference>
<dbReference type="InterPro" id="IPR033120">
    <property type="entry name" value="HOTDOG_ACOT"/>
</dbReference>
<evidence type="ECO:0000256" key="2">
    <source>
        <dbReference type="ARBA" id="ARBA00022801"/>
    </source>
</evidence>
<comment type="similarity">
    <text evidence="1">Belongs to the acyl coenzyme A hydrolase family.</text>
</comment>
<dbReference type="GO" id="GO:0005829">
    <property type="term" value="C:cytosol"/>
    <property type="evidence" value="ECO:0007669"/>
    <property type="project" value="TreeGrafter"/>
</dbReference>
<dbReference type="PANTHER" id="PTHR11049:SF24">
    <property type="entry name" value="CYTOSOLIC ACYL COENZYME A THIOESTER HYDROLASE"/>
    <property type="match status" value="1"/>
</dbReference>
<dbReference type="Gene3D" id="3.10.129.10">
    <property type="entry name" value="Hotdog Thioesterase"/>
    <property type="match status" value="1"/>
</dbReference>
<evidence type="ECO:0000259" key="4">
    <source>
        <dbReference type="PROSITE" id="PS51770"/>
    </source>
</evidence>
<proteinExistence type="inferred from homology"/>
<dbReference type="GO" id="GO:0052816">
    <property type="term" value="F:long-chain fatty acyl-CoA hydrolase activity"/>
    <property type="evidence" value="ECO:0007669"/>
    <property type="project" value="TreeGrafter"/>
</dbReference>
<dbReference type="InterPro" id="IPR006683">
    <property type="entry name" value="Thioestr_dom"/>
</dbReference>
<evidence type="ECO:0000256" key="1">
    <source>
        <dbReference type="ARBA" id="ARBA00010458"/>
    </source>
</evidence>
<dbReference type="PROSITE" id="PS51770">
    <property type="entry name" value="HOTDOG_ACOT"/>
    <property type="match status" value="1"/>
</dbReference>
<keyword evidence="2 3" id="KW-0378">Hydrolase</keyword>
<dbReference type="SUPFAM" id="SSF54637">
    <property type="entry name" value="Thioesterase/thiol ester dehydrase-isomerase"/>
    <property type="match status" value="1"/>
</dbReference>
<dbReference type="PANTHER" id="PTHR11049">
    <property type="entry name" value="ACYL COENZYME A THIOESTER HYDROLASE"/>
    <property type="match status" value="1"/>
</dbReference>
<reference evidence="5 6" key="1">
    <citation type="submission" date="2019-07" db="EMBL/GenBank/DDBJ databases">
        <title>Genomic Encyclopedia of Type Strains, Phase I: the one thousand microbial genomes (KMG-I) project.</title>
        <authorList>
            <person name="Kyrpides N."/>
        </authorList>
    </citation>
    <scope>NUCLEOTIDE SEQUENCE [LARGE SCALE GENOMIC DNA]</scope>
    <source>
        <strain evidence="5 6">DSM 13558</strain>
    </source>
</reference>
<evidence type="ECO:0000313" key="6">
    <source>
        <dbReference type="Proteomes" id="UP000315343"/>
    </source>
</evidence>
<evidence type="ECO:0000313" key="5">
    <source>
        <dbReference type="EMBL" id="TWH83560.1"/>
    </source>
</evidence>
<gene>
    <name evidence="5" type="ORF">LY60_00170</name>
</gene>
<dbReference type="GO" id="GO:0009062">
    <property type="term" value="P:fatty acid catabolic process"/>
    <property type="evidence" value="ECO:0007669"/>
    <property type="project" value="TreeGrafter"/>
</dbReference>
<protein>
    <submittedName>
        <fullName evidence="5">Acyl-CoA hydrolase</fullName>
    </submittedName>
</protein>
<dbReference type="RefSeq" id="WP_312832372.1">
    <property type="nucleotide sequence ID" value="NZ_DAMBUX010000007.1"/>
</dbReference>
<dbReference type="CDD" id="cd03442">
    <property type="entry name" value="BFIT_BACH"/>
    <property type="match status" value="1"/>
</dbReference>
<organism evidence="5 6">
    <name type="scientific">Sedimentibacter saalensis</name>
    <dbReference type="NCBI Taxonomy" id="130788"/>
    <lineage>
        <taxon>Bacteria</taxon>
        <taxon>Bacillati</taxon>
        <taxon>Bacillota</taxon>
        <taxon>Tissierellia</taxon>
        <taxon>Sedimentibacter</taxon>
    </lineage>
</organism>
<dbReference type="Proteomes" id="UP000315343">
    <property type="component" value="Unassembled WGS sequence"/>
</dbReference>
<name>A0A562JK95_9FIRM</name>